<dbReference type="PANTHER" id="PTHR40465">
    <property type="entry name" value="CHROMOSOME 1, WHOLE GENOME SHOTGUN SEQUENCE"/>
    <property type="match status" value="1"/>
</dbReference>
<dbReference type="InterPro" id="IPR045339">
    <property type="entry name" value="DUF6534"/>
</dbReference>
<evidence type="ECO:0000313" key="3">
    <source>
        <dbReference type="EMBL" id="KTB30586.1"/>
    </source>
</evidence>
<proteinExistence type="predicted"/>
<keyword evidence="1" id="KW-0812">Transmembrane</keyword>
<accession>A0A0W0F2N1</accession>
<keyword evidence="1" id="KW-1133">Transmembrane helix</keyword>
<feature type="transmembrane region" description="Helical" evidence="1">
    <location>
        <begin position="20"/>
        <end position="40"/>
    </location>
</feature>
<dbReference type="EMBL" id="LATX01002379">
    <property type="protein sequence ID" value="KTB30586.1"/>
    <property type="molecule type" value="Genomic_DNA"/>
</dbReference>
<feature type="transmembrane region" description="Helical" evidence="1">
    <location>
        <begin position="283"/>
        <end position="302"/>
    </location>
</feature>
<keyword evidence="1" id="KW-0472">Membrane</keyword>
<feature type="transmembrane region" description="Helical" evidence="1">
    <location>
        <begin position="95"/>
        <end position="116"/>
    </location>
</feature>
<organism evidence="3 4">
    <name type="scientific">Moniliophthora roreri</name>
    <name type="common">Frosty pod rot fungus</name>
    <name type="synonym">Monilia roreri</name>
    <dbReference type="NCBI Taxonomy" id="221103"/>
    <lineage>
        <taxon>Eukaryota</taxon>
        <taxon>Fungi</taxon>
        <taxon>Dikarya</taxon>
        <taxon>Basidiomycota</taxon>
        <taxon>Agaricomycotina</taxon>
        <taxon>Agaricomycetes</taxon>
        <taxon>Agaricomycetidae</taxon>
        <taxon>Agaricales</taxon>
        <taxon>Marasmiineae</taxon>
        <taxon>Marasmiaceae</taxon>
        <taxon>Moniliophthora</taxon>
    </lineage>
</organism>
<evidence type="ECO:0000256" key="1">
    <source>
        <dbReference type="SAM" id="Phobius"/>
    </source>
</evidence>
<feature type="transmembrane region" description="Helical" evidence="1">
    <location>
        <begin position="210"/>
        <end position="235"/>
    </location>
</feature>
<feature type="transmembrane region" description="Helical" evidence="1">
    <location>
        <begin position="167"/>
        <end position="190"/>
    </location>
</feature>
<gene>
    <name evidence="3" type="ORF">WG66_16873</name>
</gene>
<evidence type="ECO:0000259" key="2">
    <source>
        <dbReference type="Pfam" id="PF20152"/>
    </source>
</evidence>
<evidence type="ECO:0000313" key="4">
    <source>
        <dbReference type="Proteomes" id="UP000054988"/>
    </source>
</evidence>
<protein>
    <recommendedName>
        <fullName evidence="2">DUF6534 domain-containing protein</fullName>
    </recommendedName>
</protein>
<feature type="transmembrane region" description="Helical" evidence="1">
    <location>
        <begin position="136"/>
        <end position="155"/>
    </location>
</feature>
<comment type="caution">
    <text evidence="3">The sequence shown here is derived from an EMBL/GenBank/DDBJ whole genome shotgun (WGS) entry which is preliminary data.</text>
</comment>
<dbReference type="eggNOG" id="ENOG502SRYS">
    <property type="taxonomic scope" value="Eukaryota"/>
</dbReference>
<reference evidence="3 4" key="1">
    <citation type="submission" date="2015-12" db="EMBL/GenBank/DDBJ databases">
        <title>Draft genome sequence of Moniliophthora roreri, the causal agent of frosty pod rot of cacao.</title>
        <authorList>
            <person name="Aime M.C."/>
            <person name="Diaz-Valderrama J.R."/>
            <person name="Kijpornyongpan T."/>
            <person name="Phillips-Mora W."/>
        </authorList>
    </citation>
    <scope>NUCLEOTIDE SEQUENCE [LARGE SCALE GENOMIC DNA]</scope>
    <source>
        <strain evidence="3 4">MCA 2952</strain>
    </source>
</reference>
<dbReference type="Pfam" id="PF20152">
    <property type="entry name" value="DUF6534"/>
    <property type="match status" value="1"/>
</dbReference>
<dbReference type="Proteomes" id="UP000054988">
    <property type="component" value="Unassembled WGS sequence"/>
</dbReference>
<feature type="transmembrane region" description="Helical" evidence="1">
    <location>
        <begin position="255"/>
        <end position="277"/>
    </location>
</feature>
<dbReference type="PANTHER" id="PTHR40465:SF1">
    <property type="entry name" value="DUF6534 DOMAIN-CONTAINING PROTEIN"/>
    <property type="match status" value="1"/>
</dbReference>
<dbReference type="AlphaFoldDB" id="A0A0W0F2N1"/>
<sequence>MESGPLGLEPNCLWCSTSPARIRVLLSYGCLLGLSTRILIASQVVHAIKALSDRAVNEQPEVPVETLEDIGSARKISTAYVYWTAFPTDILRAKVLVYGLYILETVQTAFLTYDAFQNFVFGFMDPVSVDRIHSLWLNAYVFDGLAALLVQIYFSHRIHVLLSRTKLIPGIIVSLSIIQFIGSIGVGAIFKSMQFFSRGPEISRSQKYTNILGFSWVIGAAIADILIAVTMVYALSRYDTSFRETRNLLKRLNRLTMETGSLTAVTAVVQPLLFFAYPDRNYWVMPALFVAKLYSNSLLVIFNSRVRIHGARGSNDTRTSGGGWRTTISVTPIPDQGEIIPLSDLSQGHLK</sequence>
<feature type="domain" description="DUF6534" evidence="2">
    <location>
        <begin position="220"/>
        <end position="306"/>
    </location>
</feature>
<name>A0A0W0F2N1_MONRR</name>